<dbReference type="InterPro" id="IPR010921">
    <property type="entry name" value="Trp_repressor/repl_initiator"/>
</dbReference>
<dbReference type="GO" id="GO:0043565">
    <property type="term" value="F:sequence-specific DNA binding"/>
    <property type="evidence" value="ECO:0007669"/>
    <property type="project" value="InterPro"/>
</dbReference>
<dbReference type="Proteomes" id="UP001142610">
    <property type="component" value="Unassembled WGS sequence"/>
</dbReference>
<dbReference type="AlphaFoldDB" id="A0A9X2RGU8"/>
<evidence type="ECO:0000313" key="3">
    <source>
        <dbReference type="Proteomes" id="UP001142610"/>
    </source>
</evidence>
<gene>
    <name evidence="2" type="ORF">NOG11_02335</name>
</gene>
<comment type="caution">
    <text evidence="2">The sequence shown here is derived from an EMBL/GenBank/DDBJ whole genome shotgun (WGS) entry which is preliminary data.</text>
</comment>
<reference evidence="2" key="1">
    <citation type="submission" date="2022-07" db="EMBL/GenBank/DDBJ databases">
        <title>Parvularcula maris sp. nov., an algicidal bacterium isolated from seawater.</title>
        <authorList>
            <person name="Li F."/>
        </authorList>
    </citation>
    <scope>NUCLEOTIDE SEQUENCE</scope>
    <source>
        <strain evidence="2">BGMRC 0090</strain>
    </source>
</reference>
<dbReference type="Pfam" id="PF08299">
    <property type="entry name" value="Bac_DnaA_C"/>
    <property type="match status" value="1"/>
</dbReference>
<name>A0A9X2RGU8_9PROT</name>
<dbReference type="SUPFAM" id="SSF48295">
    <property type="entry name" value="TrpR-like"/>
    <property type="match status" value="1"/>
</dbReference>
<dbReference type="GO" id="GO:0006275">
    <property type="term" value="P:regulation of DNA replication"/>
    <property type="evidence" value="ECO:0007669"/>
    <property type="project" value="InterPro"/>
</dbReference>
<dbReference type="EMBL" id="JANIBC010000001">
    <property type="protein sequence ID" value="MCQ8184214.1"/>
    <property type="molecule type" value="Genomic_DNA"/>
</dbReference>
<dbReference type="Gene3D" id="1.10.1750.10">
    <property type="match status" value="1"/>
</dbReference>
<sequence length="145" mass="16215">MIPTSERPETSGQWCRAAGIVISLTARAFDVPASKLVLKNRCRQPIAHARQVAMYLLHTVFGGTYEQAGMHFRRDRTTVKHACSMIEDERDDPAFDRKLEFLEETLMRLWSVERLRPPASIAAGLDPAADEVLRAHVPRGAMSAA</sequence>
<dbReference type="SMART" id="SM00760">
    <property type="entry name" value="Bac_DnaA_C"/>
    <property type="match status" value="1"/>
</dbReference>
<dbReference type="GO" id="GO:0006270">
    <property type="term" value="P:DNA replication initiation"/>
    <property type="evidence" value="ECO:0007669"/>
    <property type="project" value="InterPro"/>
</dbReference>
<dbReference type="RefSeq" id="WP_256618019.1">
    <property type="nucleotide sequence ID" value="NZ_JANIBC010000001.1"/>
</dbReference>
<dbReference type="CDD" id="cd06571">
    <property type="entry name" value="Bac_DnaA_C"/>
    <property type="match status" value="1"/>
</dbReference>
<protein>
    <recommendedName>
        <fullName evidence="1">Chromosomal replication initiator DnaA C-terminal domain-containing protein</fullName>
    </recommendedName>
</protein>
<proteinExistence type="predicted"/>
<keyword evidence="3" id="KW-1185">Reference proteome</keyword>
<evidence type="ECO:0000259" key="1">
    <source>
        <dbReference type="SMART" id="SM00760"/>
    </source>
</evidence>
<organism evidence="2 3">
    <name type="scientific">Parvularcula maris</name>
    <dbReference type="NCBI Taxonomy" id="2965077"/>
    <lineage>
        <taxon>Bacteria</taxon>
        <taxon>Pseudomonadati</taxon>
        <taxon>Pseudomonadota</taxon>
        <taxon>Alphaproteobacteria</taxon>
        <taxon>Parvularculales</taxon>
        <taxon>Parvularculaceae</taxon>
        <taxon>Parvularcula</taxon>
    </lineage>
</organism>
<dbReference type="GO" id="GO:0005524">
    <property type="term" value="F:ATP binding"/>
    <property type="evidence" value="ECO:0007669"/>
    <property type="project" value="InterPro"/>
</dbReference>
<evidence type="ECO:0000313" key="2">
    <source>
        <dbReference type="EMBL" id="MCQ8184214.1"/>
    </source>
</evidence>
<dbReference type="InterPro" id="IPR013159">
    <property type="entry name" value="DnaA_C"/>
</dbReference>
<accession>A0A9X2RGU8</accession>
<feature type="domain" description="Chromosomal replication initiator DnaA C-terminal" evidence="1">
    <location>
        <begin position="17"/>
        <end position="86"/>
    </location>
</feature>